<evidence type="ECO:0000313" key="2">
    <source>
        <dbReference type="Proteomes" id="UP000677305"/>
    </source>
</evidence>
<dbReference type="KEGG" id="vgu:HYG85_16480"/>
<dbReference type="Proteomes" id="UP000677305">
    <property type="component" value="Chromosome"/>
</dbReference>
<accession>A0A8J8SDF3</accession>
<protein>
    <submittedName>
        <fullName evidence="1">Uncharacterized protein</fullName>
    </submittedName>
</protein>
<organism evidence="1 2">
    <name type="scientific">Vallitalea guaymasensis</name>
    <dbReference type="NCBI Taxonomy" id="1185412"/>
    <lineage>
        <taxon>Bacteria</taxon>
        <taxon>Bacillati</taxon>
        <taxon>Bacillota</taxon>
        <taxon>Clostridia</taxon>
        <taxon>Lachnospirales</taxon>
        <taxon>Vallitaleaceae</taxon>
        <taxon>Vallitalea</taxon>
    </lineage>
</organism>
<proteinExistence type="predicted"/>
<name>A0A8J8SDF3_9FIRM</name>
<keyword evidence="2" id="KW-1185">Reference proteome</keyword>
<dbReference type="RefSeq" id="WP_212690582.1">
    <property type="nucleotide sequence ID" value="NZ_CP058561.1"/>
</dbReference>
<gene>
    <name evidence="1" type="ORF">HYG85_16480</name>
</gene>
<reference evidence="1 2" key="1">
    <citation type="submission" date="2020-07" db="EMBL/GenBank/DDBJ databases">
        <title>Vallitalea guaymasensis genome.</title>
        <authorList>
            <person name="Postec A."/>
        </authorList>
    </citation>
    <scope>NUCLEOTIDE SEQUENCE [LARGE SCALE GENOMIC DNA]</scope>
    <source>
        <strain evidence="1 2">Ra1766G1</strain>
    </source>
</reference>
<evidence type="ECO:0000313" key="1">
    <source>
        <dbReference type="EMBL" id="QUH30416.1"/>
    </source>
</evidence>
<sequence length="410" mass="47133">MGQTKYNLNTLSEKENDIIKITKRIDYIFNRFKMIKNSIDIDITRRDNIDDHFNTLTNDFQNIIESTYNSSQIINKAVMEYSNSEHQIQNLLNQLLDTSTGSHDTDTTKTDHDEVSISGISLLQNWFERLYNQLISKITHVKKFFEDNGVHINNKDYSEHSVGQIKESADLQDADILSSSDLNNVYALKTTYAYLSSKENKDDQMLAILRAIDIIRQKDEYNGLYYSQDKDGNYKSQYYYKNSRIHSKLNIIQNDKYRMEKGFNIMNAISGILVYPIGVVSALGSIAPEAGTNLSNDITDENTPDMLNVTLNTVGLSPKPKNLGTFITFISAMKTDKELEKIKGYSSVSVSFEHEGIIETFNYVMNKNNTIVSARKQEPIKVTIPAQYSYLYERHPSPDLKINRNKMWFD</sequence>
<dbReference type="AlphaFoldDB" id="A0A8J8SDF3"/>
<dbReference type="EMBL" id="CP058561">
    <property type="protein sequence ID" value="QUH30416.1"/>
    <property type="molecule type" value="Genomic_DNA"/>
</dbReference>